<evidence type="ECO:0000256" key="2">
    <source>
        <dbReference type="ARBA" id="ARBA00022670"/>
    </source>
</evidence>
<dbReference type="Pfam" id="PF03575">
    <property type="entry name" value="Peptidase_S51"/>
    <property type="match status" value="1"/>
</dbReference>
<dbReference type="PANTHER" id="PTHR20842:SF0">
    <property type="entry name" value="ALPHA-ASPARTYL DIPEPTIDASE"/>
    <property type="match status" value="1"/>
</dbReference>
<dbReference type="PANTHER" id="PTHR20842">
    <property type="entry name" value="PROTEASE S51 ALPHA-ASPARTYL DIPEPTIDASE"/>
    <property type="match status" value="1"/>
</dbReference>
<accession>A0ABS4YMU9</accession>
<keyword evidence="5" id="KW-0224">Dipeptidase</keyword>
<evidence type="ECO:0000313" key="6">
    <source>
        <dbReference type="Proteomes" id="UP000698222"/>
    </source>
</evidence>
<dbReference type="EC" id="3.4.13.21" evidence="5"/>
<reference evidence="5 6" key="1">
    <citation type="submission" date="2021-03" db="EMBL/GenBank/DDBJ databases">
        <title>Sequencing the genomes of 1000 actinobacteria strains.</title>
        <authorList>
            <person name="Klenk H.-P."/>
        </authorList>
    </citation>
    <scope>NUCLEOTIDE SEQUENCE [LARGE SCALE GENOMIC DNA]</scope>
    <source>
        <strain evidence="5 6">DSM 14564</strain>
    </source>
</reference>
<evidence type="ECO:0000256" key="3">
    <source>
        <dbReference type="ARBA" id="ARBA00022801"/>
    </source>
</evidence>
<organism evidence="5 6">
    <name type="scientific">Brachybacterium fresconis</name>
    <dbReference type="NCBI Taxonomy" id="173363"/>
    <lineage>
        <taxon>Bacteria</taxon>
        <taxon>Bacillati</taxon>
        <taxon>Actinomycetota</taxon>
        <taxon>Actinomycetes</taxon>
        <taxon>Micrococcales</taxon>
        <taxon>Dermabacteraceae</taxon>
        <taxon>Brachybacterium</taxon>
    </lineage>
</organism>
<sequence length="210" mass="22849">MRLYLSSYQLGDRPDLLVSMVRGERRGWVIANALDGGDQERRTADTQRQIASLAELGLEAADLDLREHDSSSIEAVVGRPDFLWIRGGNVFTLRMALARSGMDALLVDGLRRDAFVCAGFSAGPCVLAPTLNGLEHCDPIEDCLAAYGEVRYDGLGVLDRAVVPHMSSPGHPETELLGEVAARYDAERRPYWALRDGQALVVDGGAPTVR</sequence>
<comment type="similarity">
    <text evidence="1">Belongs to the peptidase S51 family.</text>
</comment>
<evidence type="ECO:0000256" key="1">
    <source>
        <dbReference type="ARBA" id="ARBA00006534"/>
    </source>
</evidence>
<evidence type="ECO:0000256" key="4">
    <source>
        <dbReference type="ARBA" id="ARBA00022825"/>
    </source>
</evidence>
<comment type="caution">
    <text evidence="5">The sequence shown here is derived from an EMBL/GenBank/DDBJ whole genome shotgun (WGS) entry which is preliminary data.</text>
</comment>
<dbReference type="InterPro" id="IPR005320">
    <property type="entry name" value="Peptidase_S51"/>
</dbReference>
<dbReference type="SUPFAM" id="SSF52317">
    <property type="entry name" value="Class I glutamine amidotransferase-like"/>
    <property type="match status" value="1"/>
</dbReference>
<name>A0ABS4YMU9_9MICO</name>
<evidence type="ECO:0000313" key="5">
    <source>
        <dbReference type="EMBL" id="MBP2410124.1"/>
    </source>
</evidence>
<keyword evidence="3 5" id="KW-0378">Hydrolase</keyword>
<proteinExistence type="inferred from homology"/>
<keyword evidence="6" id="KW-1185">Reference proteome</keyword>
<dbReference type="Proteomes" id="UP000698222">
    <property type="component" value="Unassembled WGS sequence"/>
</dbReference>
<protein>
    <submittedName>
        <fullName evidence="5">Dipeptidase E</fullName>
        <ecNumber evidence="5">3.4.13.21</ecNumber>
    </submittedName>
</protein>
<keyword evidence="2" id="KW-0645">Protease</keyword>
<keyword evidence="4" id="KW-0720">Serine protease</keyword>
<gene>
    <name evidence="5" type="ORF">JOF44_003027</name>
</gene>
<dbReference type="EMBL" id="JAGIOC010000001">
    <property type="protein sequence ID" value="MBP2410124.1"/>
    <property type="molecule type" value="Genomic_DNA"/>
</dbReference>
<dbReference type="GO" id="GO:0016805">
    <property type="term" value="F:dipeptidase activity"/>
    <property type="evidence" value="ECO:0007669"/>
    <property type="project" value="UniProtKB-KW"/>
</dbReference>
<dbReference type="RefSeq" id="WP_209893234.1">
    <property type="nucleotide sequence ID" value="NZ_BAAAJV010000041.1"/>
</dbReference>
<dbReference type="Gene3D" id="3.40.50.880">
    <property type="match status" value="1"/>
</dbReference>
<dbReference type="InterPro" id="IPR029062">
    <property type="entry name" value="Class_I_gatase-like"/>
</dbReference>